<accession>A0ACC0BRW6</accession>
<reference evidence="2" key="1">
    <citation type="journal article" date="2023" name="Nat. Plants">
        <title>Single-cell RNA sequencing provides a high-resolution roadmap for understanding the multicellular compartmentation of specialized metabolism.</title>
        <authorList>
            <person name="Sun S."/>
            <person name="Shen X."/>
            <person name="Li Y."/>
            <person name="Li Y."/>
            <person name="Wang S."/>
            <person name="Li R."/>
            <person name="Zhang H."/>
            <person name="Shen G."/>
            <person name="Guo B."/>
            <person name="Wei J."/>
            <person name="Xu J."/>
            <person name="St-Pierre B."/>
            <person name="Chen S."/>
            <person name="Sun C."/>
        </authorList>
    </citation>
    <scope>NUCLEOTIDE SEQUENCE [LARGE SCALE GENOMIC DNA]</scope>
</reference>
<evidence type="ECO:0000313" key="1">
    <source>
        <dbReference type="EMBL" id="KAI5675341.1"/>
    </source>
</evidence>
<organism evidence="1 2">
    <name type="scientific">Catharanthus roseus</name>
    <name type="common">Madagascar periwinkle</name>
    <name type="synonym">Vinca rosea</name>
    <dbReference type="NCBI Taxonomy" id="4058"/>
    <lineage>
        <taxon>Eukaryota</taxon>
        <taxon>Viridiplantae</taxon>
        <taxon>Streptophyta</taxon>
        <taxon>Embryophyta</taxon>
        <taxon>Tracheophyta</taxon>
        <taxon>Spermatophyta</taxon>
        <taxon>Magnoliopsida</taxon>
        <taxon>eudicotyledons</taxon>
        <taxon>Gunneridae</taxon>
        <taxon>Pentapetalae</taxon>
        <taxon>asterids</taxon>
        <taxon>lamiids</taxon>
        <taxon>Gentianales</taxon>
        <taxon>Apocynaceae</taxon>
        <taxon>Rauvolfioideae</taxon>
        <taxon>Vinceae</taxon>
        <taxon>Catharanthinae</taxon>
        <taxon>Catharanthus</taxon>
    </lineage>
</organism>
<keyword evidence="2" id="KW-1185">Reference proteome</keyword>
<sequence>MFSSSQVETAASGGFFSSQLTQNSDSTLSSAKSRDVQPMVPVTVKQLNDEVQASDDKSSFVVDDVNVNVMLLGMAFDKSAKVTDVSFVIDDGTGRIDCHRWINDAVDTKEVEEILDGTYVRVHGHLKSYQGKLKLEIFAIRRVTNYDEVSNHFISCIHYHFYRSKRLQNGAAIPTAVNVPSSTPSDVYQASSQSQFSREYSMDGLKDIDKRIIEYLEQPSSVEQEKGVHRNEIAKHLKLPLEKILEAIEALESEGLVYSTIDECHYKSTGSG</sequence>
<dbReference type="EMBL" id="CM044702">
    <property type="protein sequence ID" value="KAI5675341.1"/>
    <property type="molecule type" value="Genomic_DNA"/>
</dbReference>
<comment type="caution">
    <text evidence="1">The sequence shown here is derived from an EMBL/GenBank/DDBJ whole genome shotgun (WGS) entry which is preliminary data.</text>
</comment>
<proteinExistence type="predicted"/>
<evidence type="ECO:0000313" key="2">
    <source>
        <dbReference type="Proteomes" id="UP001060085"/>
    </source>
</evidence>
<gene>
    <name evidence="1" type="ORF">M9H77_06291</name>
</gene>
<protein>
    <submittedName>
        <fullName evidence="1">Uncharacterized protein</fullName>
    </submittedName>
</protein>
<name>A0ACC0BRW6_CATRO</name>
<dbReference type="Proteomes" id="UP001060085">
    <property type="component" value="Linkage Group LG02"/>
</dbReference>